<dbReference type="EMBL" id="HAEB01004917">
    <property type="protein sequence ID" value="SBQ51444.1"/>
    <property type="molecule type" value="Transcribed_RNA"/>
</dbReference>
<reference evidence="2" key="2">
    <citation type="submission" date="2016-06" db="EMBL/GenBank/DDBJ databases">
        <title>The genome of a short-lived fish provides insights into sex chromosome evolution and the genetic control of aging.</title>
        <authorList>
            <person name="Reichwald K."/>
            <person name="Felder M."/>
            <person name="Petzold A."/>
            <person name="Koch P."/>
            <person name="Groth M."/>
            <person name="Platzer M."/>
        </authorList>
    </citation>
    <scope>NUCLEOTIDE SEQUENCE</scope>
    <source>
        <tissue evidence="2">Brain</tissue>
    </source>
</reference>
<evidence type="ECO:0000313" key="2">
    <source>
        <dbReference type="EMBL" id="SBQ51444.1"/>
    </source>
</evidence>
<accession>A0A1A8F010</accession>
<evidence type="ECO:0000256" key="1">
    <source>
        <dbReference type="SAM" id="SignalP"/>
    </source>
</evidence>
<keyword evidence="1" id="KW-0732">Signal</keyword>
<dbReference type="AlphaFoldDB" id="A0A1A8F010"/>
<feature type="signal peptide" evidence="1">
    <location>
        <begin position="1"/>
        <end position="15"/>
    </location>
</feature>
<reference evidence="2" key="1">
    <citation type="submission" date="2016-05" db="EMBL/GenBank/DDBJ databases">
        <authorList>
            <person name="Lavstsen T."/>
            <person name="Jespersen J.S."/>
        </authorList>
    </citation>
    <scope>NUCLEOTIDE SEQUENCE</scope>
    <source>
        <tissue evidence="2">Brain</tissue>
    </source>
</reference>
<protein>
    <submittedName>
        <fullName evidence="2">Isthmin 2 homolog (Zebrafish)</fullName>
    </submittedName>
</protein>
<name>A0A1A8F010_9TELE</name>
<feature type="non-terminal residue" evidence="2">
    <location>
        <position position="65"/>
    </location>
</feature>
<feature type="chain" id="PRO_5011955426" evidence="1">
    <location>
        <begin position="16"/>
        <end position="65"/>
    </location>
</feature>
<proteinExistence type="predicted"/>
<sequence length="65" mass="7243">MNLLWLLVLTAAVCGMPARLDSGSGVERLKETRCSVFQVTIEVVEDSQTETEVEMDLVTESQRNN</sequence>
<gene>
    <name evidence="2" type="primary">ISM2</name>
</gene>
<organism evidence="2">
    <name type="scientific">Nothobranchius korthausae</name>
    <dbReference type="NCBI Taxonomy" id="1143690"/>
    <lineage>
        <taxon>Eukaryota</taxon>
        <taxon>Metazoa</taxon>
        <taxon>Chordata</taxon>
        <taxon>Craniata</taxon>
        <taxon>Vertebrata</taxon>
        <taxon>Euteleostomi</taxon>
        <taxon>Actinopterygii</taxon>
        <taxon>Neopterygii</taxon>
        <taxon>Teleostei</taxon>
        <taxon>Neoteleostei</taxon>
        <taxon>Acanthomorphata</taxon>
        <taxon>Ovalentaria</taxon>
        <taxon>Atherinomorphae</taxon>
        <taxon>Cyprinodontiformes</taxon>
        <taxon>Nothobranchiidae</taxon>
        <taxon>Nothobranchius</taxon>
    </lineage>
</organism>